<proteinExistence type="predicted"/>
<dbReference type="EMBL" id="FNCS01000002">
    <property type="protein sequence ID" value="SDG36596.1"/>
    <property type="molecule type" value="Genomic_DNA"/>
</dbReference>
<feature type="chain" id="PRO_5011546077" description="PepSY domain-containing protein" evidence="1">
    <location>
        <begin position="25"/>
        <end position="99"/>
    </location>
</feature>
<evidence type="ECO:0000313" key="2">
    <source>
        <dbReference type="EMBL" id="SDG36596.1"/>
    </source>
</evidence>
<evidence type="ECO:0000313" key="3">
    <source>
        <dbReference type="Proteomes" id="UP000199495"/>
    </source>
</evidence>
<organism evidence="2 3">
    <name type="scientific">Pelagibacterium luteolum</name>
    <dbReference type="NCBI Taxonomy" id="440168"/>
    <lineage>
        <taxon>Bacteria</taxon>
        <taxon>Pseudomonadati</taxon>
        <taxon>Pseudomonadota</taxon>
        <taxon>Alphaproteobacteria</taxon>
        <taxon>Hyphomicrobiales</taxon>
        <taxon>Devosiaceae</taxon>
        <taxon>Pelagibacterium</taxon>
    </lineage>
</organism>
<dbReference type="OrthoDB" id="7950342at2"/>
<dbReference type="STRING" id="440168.SAMN04487974_102231"/>
<evidence type="ECO:0000256" key="1">
    <source>
        <dbReference type="SAM" id="SignalP"/>
    </source>
</evidence>
<keyword evidence="3" id="KW-1185">Reference proteome</keyword>
<protein>
    <recommendedName>
        <fullName evidence="4">PepSY domain-containing protein</fullName>
    </recommendedName>
</protein>
<accession>A0A1G7TMN5</accession>
<dbReference type="AlphaFoldDB" id="A0A1G7TMN5"/>
<reference evidence="2 3" key="1">
    <citation type="submission" date="2016-10" db="EMBL/GenBank/DDBJ databases">
        <authorList>
            <person name="de Groot N.N."/>
        </authorList>
    </citation>
    <scope>NUCLEOTIDE SEQUENCE [LARGE SCALE GENOMIC DNA]</scope>
    <source>
        <strain evidence="2 3">CGMCC 1.10267</strain>
    </source>
</reference>
<dbReference type="RefSeq" id="WP_090592930.1">
    <property type="nucleotide sequence ID" value="NZ_FNCS01000002.1"/>
</dbReference>
<gene>
    <name evidence="2" type="ORF">SAMN04487974_102231</name>
</gene>
<dbReference type="Proteomes" id="UP000199495">
    <property type="component" value="Unassembled WGS sequence"/>
</dbReference>
<feature type="signal peptide" evidence="1">
    <location>
        <begin position="1"/>
        <end position="24"/>
    </location>
</feature>
<name>A0A1G7TMN5_9HYPH</name>
<evidence type="ECO:0008006" key="4">
    <source>
        <dbReference type="Google" id="ProtNLM"/>
    </source>
</evidence>
<sequence>MKKSFASRISMLILALGLFASAGAAPAVAQGGCWDNATIQAALSEGRIQPVAAVLSREGIDPSTEVLSVRVCDQGGALVYVLAVLEASGEARNLTLNAQ</sequence>
<keyword evidence="1" id="KW-0732">Signal</keyword>